<dbReference type="RefSeq" id="WP_166205162.1">
    <property type="nucleotide sequence ID" value="NZ_CP088285.1"/>
</dbReference>
<sequence length="263" mass="28193">MTDLDRRTMLATGAFALAGAAAQSAPAHAQAGPKAIFPVPAVTIPIVDEAEVFQVRRIYCIGRNYAAHAIERGSDPTREPPFFFQKPTDAIQNVAIGIVADHSYPSLTKNYHHEVELVAALKSGGTNIPAEKALDHVYGYALGLDMTRRDLQNGMAAEKKPWEIGKSFDHAAVLGPIHPASKTGHFTQGAISLAINGTVRQSSDLKNMIWSVAEQIAKLSEAFELKAGDIIYSGTPENVGPVVKGDVLLCKLEGLPDMSIKIV</sequence>
<dbReference type="GO" id="GO:0018773">
    <property type="term" value="F:acetylpyruvate hydrolase activity"/>
    <property type="evidence" value="ECO:0007669"/>
    <property type="project" value="TreeGrafter"/>
</dbReference>
<evidence type="ECO:0000313" key="4">
    <source>
        <dbReference type="EMBL" id="NVI45701.1"/>
    </source>
</evidence>
<dbReference type="SUPFAM" id="SSF56529">
    <property type="entry name" value="FAH"/>
    <property type="match status" value="1"/>
</dbReference>
<reference evidence="4" key="1">
    <citation type="submission" date="2020-06" db="EMBL/GenBank/DDBJ databases">
        <title>Whole Genome Sequence of Bradyrhizobium sp. Strain 1S1.</title>
        <authorList>
            <person name="Bromfield E.S.P."/>
            <person name="Cloutier S."/>
        </authorList>
    </citation>
    <scope>NUCLEOTIDE SEQUENCE [LARGE SCALE GENOMIC DNA]</scope>
    <source>
        <strain evidence="4">1S1</strain>
    </source>
</reference>
<feature type="chain" id="PRO_5037812846" evidence="2">
    <location>
        <begin position="30"/>
        <end position="263"/>
    </location>
</feature>
<dbReference type="Pfam" id="PF01557">
    <property type="entry name" value="FAA_hydrolase"/>
    <property type="match status" value="1"/>
</dbReference>
<dbReference type="EMBL" id="CP147711">
    <property type="protein sequence ID" value="WXC76609.1"/>
    <property type="molecule type" value="Genomic_DNA"/>
</dbReference>
<dbReference type="FunFam" id="3.90.850.10:FF:000005">
    <property type="entry name" value="FAA hydrolase family protein"/>
    <property type="match status" value="1"/>
</dbReference>
<dbReference type="Gene3D" id="3.90.850.10">
    <property type="entry name" value="Fumarylacetoacetase-like, C-terminal domain"/>
    <property type="match status" value="1"/>
</dbReference>
<dbReference type="GO" id="GO:0046872">
    <property type="term" value="F:metal ion binding"/>
    <property type="evidence" value="ECO:0007669"/>
    <property type="project" value="UniProtKB-KW"/>
</dbReference>
<dbReference type="PANTHER" id="PTHR11820">
    <property type="entry name" value="ACYLPYRUVASE"/>
    <property type="match status" value="1"/>
</dbReference>
<proteinExistence type="predicted"/>
<evidence type="ECO:0000259" key="3">
    <source>
        <dbReference type="Pfam" id="PF01557"/>
    </source>
</evidence>
<keyword evidence="1" id="KW-0479">Metal-binding</keyword>
<dbReference type="InterPro" id="IPR011234">
    <property type="entry name" value="Fumarylacetoacetase-like_C"/>
</dbReference>
<feature type="signal peptide" evidence="2">
    <location>
        <begin position="1"/>
        <end position="29"/>
    </location>
</feature>
<feature type="domain" description="Fumarylacetoacetase-like C-terminal" evidence="3">
    <location>
        <begin position="58"/>
        <end position="261"/>
    </location>
</feature>
<dbReference type="EMBL" id="JAAOLE020000001">
    <property type="protein sequence ID" value="NVI45701.1"/>
    <property type="molecule type" value="Genomic_DNA"/>
</dbReference>
<name>A0A974A0X6_9BRAD</name>
<accession>A0A974A0X6</accession>
<protein>
    <submittedName>
        <fullName evidence="4">Fumarylacetoacetate hydrolase family protein</fullName>
    </submittedName>
</protein>
<organism evidence="4">
    <name type="scientific">Bradyrhizobium septentrionale</name>
    <dbReference type="NCBI Taxonomy" id="1404411"/>
    <lineage>
        <taxon>Bacteria</taxon>
        <taxon>Pseudomonadati</taxon>
        <taxon>Pseudomonadota</taxon>
        <taxon>Alphaproteobacteria</taxon>
        <taxon>Hyphomicrobiales</taxon>
        <taxon>Nitrobacteraceae</taxon>
        <taxon>Bradyrhizobium</taxon>
    </lineage>
</organism>
<dbReference type="AlphaFoldDB" id="A0A974A0X6"/>
<dbReference type="InterPro" id="IPR036663">
    <property type="entry name" value="Fumarylacetoacetase_C_sf"/>
</dbReference>
<dbReference type="InterPro" id="IPR006311">
    <property type="entry name" value="TAT_signal"/>
</dbReference>
<evidence type="ECO:0000313" key="5">
    <source>
        <dbReference type="EMBL" id="WXC76609.1"/>
    </source>
</evidence>
<evidence type="ECO:0000313" key="6">
    <source>
        <dbReference type="Proteomes" id="UP001432046"/>
    </source>
</evidence>
<dbReference type="PROSITE" id="PS51318">
    <property type="entry name" value="TAT"/>
    <property type="match status" value="1"/>
</dbReference>
<dbReference type="Proteomes" id="UP001432046">
    <property type="component" value="Chromosome"/>
</dbReference>
<keyword evidence="2" id="KW-0732">Signal</keyword>
<evidence type="ECO:0000256" key="1">
    <source>
        <dbReference type="ARBA" id="ARBA00022723"/>
    </source>
</evidence>
<evidence type="ECO:0000256" key="2">
    <source>
        <dbReference type="SAM" id="SignalP"/>
    </source>
</evidence>
<gene>
    <name evidence="4" type="ORF">HAP48_022620</name>
    <name evidence="5" type="ORF">WDK88_24295</name>
</gene>
<reference evidence="5" key="2">
    <citation type="journal article" date="2021" name="Int. J. Syst. Evol. Microbiol.">
        <title>Bradyrhizobium septentrionale sp. nov. (sv. septentrionale) and Bradyrhizobium quebecense sp. nov. (sv. septentrionale) associated with legumes native to Canada possess rearranged symbiosis genes and numerous insertion sequences.</title>
        <authorList>
            <person name="Bromfield E.S.P."/>
            <person name="Cloutier S."/>
        </authorList>
    </citation>
    <scope>NUCLEOTIDE SEQUENCE</scope>
    <source>
        <strain evidence="5">5S5</strain>
    </source>
</reference>
<reference evidence="5" key="3">
    <citation type="submission" date="2024-03" db="EMBL/GenBank/DDBJ databases">
        <authorList>
            <person name="Bromfield E.S.P."/>
            <person name="Cloutier S."/>
        </authorList>
    </citation>
    <scope>NUCLEOTIDE SEQUENCE</scope>
    <source>
        <strain evidence="5">5S5</strain>
    </source>
</reference>
<keyword evidence="6" id="KW-1185">Reference proteome</keyword>
<dbReference type="PANTHER" id="PTHR11820:SF90">
    <property type="entry name" value="FLUTATHIONE S-TRANSFERASE"/>
    <property type="match status" value="1"/>
</dbReference>
<keyword evidence="4" id="KW-0378">Hydrolase</keyword>